<dbReference type="KEGG" id="gvi:gll1332"/>
<dbReference type="HOGENOM" id="CLU_1254029_0_0_3"/>
<dbReference type="InParanoid" id="Q7NKZ4"/>
<dbReference type="InterPro" id="IPR014914">
    <property type="entry name" value="RES_dom"/>
</dbReference>
<dbReference type="EMBL" id="BA000045">
    <property type="protein sequence ID" value="BAC89273.1"/>
    <property type="molecule type" value="Genomic_DNA"/>
</dbReference>
<organism evidence="2 3">
    <name type="scientific">Gloeobacter violaceus (strain ATCC 29082 / PCC 7421)</name>
    <dbReference type="NCBI Taxonomy" id="251221"/>
    <lineage>
        <taxon>Bacteria</taxon>
        <taxon>Bacillati</taxon>
        <taxon>Cyanobacteriota</taxon>
        <taxon>Cyanophyceae</taxon>
        <taxon>Gloeobacterales</taxon>
        <taxon>Gloeobacteraceae</taxon>
        <taxon>Gloeobacter</taxon>
    </lineage>
</organism>
<accession>Q7NKZ4</accession>
<dbReference type="Pfam" id="PF08808">
    <property type="entry name" value="RES"/>
    <property type="match status" value="1"/>
</dbReference>
<evidence type="ECO:0000313" key="3">
    <source>
        <dbReference type="Proteomes" id="UP000000557"/>
    </source>
</evidence>
<dbReference type="RefSeq" id="WP_011141332.1">
    <property type="nucleotide sequence ID" value="NC_005125.1"/>
</dbReference>
<gene>
    <name evidence="2" type="ordered locus">gll1332</name>
</gene>
<reference evidence="2 3" key="2">
    <citation type="journal article" date="2003" name="DNA Res.">
        <title>Complete genome structure of Gloeobacter violaceus PCC 7421, a cyanobacterium that lacks thylakoids (supplement).</title>
        <authorList>
            <person name="Nakamura Y."/>
            <person name="Kaneko T."/>
            <person name="Sato S."/>
            <person name="Mimuro M."/>
            <person name="Miyashita H."/>
            <person name="Tsuchiya T."/>
            <person name="Sasamoto S."/>
            <person name="Watanabe A."/>
            <person name="Kawashima K."/>
            <person name="Kishida Y."/>
            <person name="Kiyokawa C."/>
            <person name="Kohara M."/>
            <person name="Matsumoto M."/>
            <person name="Matsuno A."/>
            <person name="Nakazaki N."/>
            <person name="Shimpo S."/>
            <person name="Takeuchi C."/>
            <person name="Yamada M."/>
            <person name="Tabata S."/>
        </authorList>
    </citation>
    <scope>NUCLEOTIDE SEQUENCE [LARGE SCALE GENOMIC DNA]</scope>
    <source>
        <strain evidence="3">ATCC 29082 / PCC 7421</strain>
    </source>
</reference>
<keyword evidence="3" id="KW-1185">Reference proteome</keyword>
<dbReference type="AlphaFoldDB" id="Q7NKZ4"/>
<name>Q7NKZ4_GLOVI</name>
<dbReference type="OrthoDB" id="3256236at2"/>
<dbReference type="EnsemblBacteria" id="BAC89273">
    <property type="protein sequence ID" value="BAC89273"/>
    <property type="gene ID" value="BAC89273"/>
</dbReference>
<protein>
    <submittedName>
        <fullName evidence="2">Gll1332 protein</fullName>
    </submittedName>
</protein>
<proteinExistence type="predicted"/>
<dbReference type="STRING" id="251221.gene:10758815"/>
<dbReference type="eggNOG" id="ENOG502ZYWQ">
    <property type="taxonomic scope" value="Bacteria"/>
</dbReference>
<evidence type="ECO:0000313" key="2">
    <source>
        <dbReference type="EMBL" id="BAC89273.1"/>
    </source>
</evidence>
<feature type="domain" description="RES" evidence="1">
    <location>
        <begin position="25"/>
        <end position="172"/>
    </location>
</feature>
<sequence length="201" mass="22741">MVRIDPPPPRRPVDPLFYALPAGTPLWRIFDPSRFNSQALTFRSFGPIHRFEHHRGPGQAEDSQRAIYYCAFTLSRCLVETFGDTGKVKIESQQLAFIQSRKTLQLLDLRGPGAMKAGSVAALAKVPDRGLSQSWSRYFYDAYPNIDGLLCYNAHNDEESIALYERAANALVHERSFALNDPRLRPHILEAANTNNMTITY</sequence>
<reference evidence="2 3" key="1">
    <citation type="journal article" date="2003" name="DNA Res.">
        <title>Complete genome structure of Gloeobacter violaceus PCC 7421, a cyanobacterium that lacks thylakoids.</title>
        <authorList>
            <person name="Nakamura Y."/>
            <person name="Kaneko T."/>
            <person name="Sato S."/>
            <person name="Mimuro M."/>
            <person name="Miyashita H."/>
            <person name="Tsuchiya T."/>
            <person name="Sasamoto S."/>
            <person name="Watanabe A."/>
            <person name="Kawashima K."/>
            <person name="Kishida Y."/>
            <person name="Kiyokawa C."/>
            <person name="Kohara M."/>
            <person name="Matsumoto M."/>
            <person name="Matsuno A."/>
            <person name="Nakazaki N."/>
            <person name="Shimpo S."/>
            <person name="Takeuchi C."/>
            <person name="Yamada M."/>
            <person name="Tabata S."/>
        </authorList>
    </citation>
    <scope>NUCLEOTIDE SEQUENCE [LARGE SCALE GENOMIC DNA]</scope>
    <source>
        <strain evidence="3">ATCC 29082 / PCC 7421</strain>
    </source>
</reference>
<evidence type="ECO:0000259" key="1">
    <source>
        <dbReference type="Pfam" id="PF08808"/>
    </source>
</evidence>
<dbReference type="Proteomes" id="UP000000557">
    <property type="component" value="Chromosome"/>
</dbReference>